<keyword evidence="1" id="KW-1133">Transmembrane helix</keyword>
<proteinExistence type="predicted"/>
<organism evidence="2">
    <name type="scientific">Rhizophora mucronata</name>
    <name type="common">Asiatic mangrove</name>
    <dbReference type="NCBI Taxonomy" id="61149"/>
    <lineage>
        <taxon>Eukaryota</taxon>
        <taxon>Viridiplantae</taxon>
        <taxon>Streptophyta</taxon>
        <taxon>Embryophyta</taxon>
        <taxon>Tracheophyta</taxon>
        <taxon>Spermatophyta</taxon>
        <taxon>Magnoliopsida</taxon>
        <taxon>eudicotyledons</taxon>
        <taxon>Gunneridae</taxon>
        <taxon>Pentapetalae</taxon>
        <taxon>rosids</taxon>
        <taxon>fabids</taxon>
        <taxon>Malpighiales</taxon>
        <taxon>Rhizophoraceae</taxon>
        <taxon>Rhizophora</taxon>
    </lineage>
</organism>
<keyword evidence="1" id="KW-0812">Transmembrane</keyword>
<reference evidence="2" key="1">
    <citation type="submission" date="2018-02" db="EMBL/GenBank/DDBJ databases">
        <title>Rhizophora mucronata_Transcriptome.</title>
        <authorList>
            <person name="Meera S.P."/>
            <person name="Sreeshan A."/>
            <person name="Augustine A."/>
        </authorList>
    </citation>
    <scope>NUCLEOTIDE SEQUENCE</scope>
    <source>
        <tissue evidence="2">Leaf</tissue>
    </source>
</reference>
<evidence type="ECO:0000256" key="1">
    <source>
        <dbReference type="SAM" id="Phobius"/>
    </source>
</evidence>
<feature type="transmembrane region" description="Helical" evidence="1">
    <location>
        <begin position="12"/>
        <end position="34"/>
    </location>
</feature>
<accession>A0A2P2QAU1</accession>
<name>A0A2P2QAU1_RHIMU</name>
<evidence type="ECO:0000313" key="2">
    <source>
        <dbReference type="EMBL" id="MBX64116.1"/>
    </source>
</evidence>
<sequence length="41" mass="4520">MLSKVCPLFMFPLPGILLSINAGFLWIFSALMLVSSHAFCC</sequence>
<keyword evidence="1" id="KW-0472">Membrane</keyword>
<protein>
    <submittedName>
        <fullName evidence="2">Uncharacterized protein</fullName>
    </submittedName>
</protein>
<dbReference type="EMBL" id="GGEC01083632">
    <property type="protein sequence ID" value="MBX64116.1"/>
    <property type="molecule type" value="Transcribed_RNA"/>
</dbReference>
<dbReference type="AlphaFoldDB" id="A0A2P2QAU1"/>